<evidence type="ECO:0000313" key="9">
    <source>
        <dbReference type="EMBL" id="QGQ94889.1"/>
    </source>
</evidence>
<dbReference type="GO" id="GO:0005886">
    <property type="term" value="C:plasma membrane"/>
    <property type="evidence" value="ECO:0007669"/>
    <property type="project" value="UniProtKB-SubCell"/>
</dbReference>
<dbReference type="Pfam" id="PF00528">
    <property type="entry name" value="BPD_transp_1"/>
    <property type="match status" value="1"/>
</dbReference>
<dbReference type="AlphaFoldDB" id="A0A6B8RFJ7"/>
<dbReference type="OrthoDB" id="2527574at2"/>
<dbReference type="PROSITE" id="PS50928">
    <property type="entry name" value="ABC_TM1"/>
    <property type="match status" value="1"/>
</dbReference>
<feature type="transmembrane region" description="Helical" evidence="7">
    <location>
        <begin position="14"/>
        <end position="38"/>
    </location>
</feature>
<evidence type="ECO:0000256" key="7">
    <source>
        <dbReference type="RuleBase" id="RU363032"/>
    </source>
</evidence>
<evidence type="ECO:0000256" key="5">
    <source>
        <dbReference type="ARBA" id="ARBA00022989"/>
    </source>
</evidence>
<evidence type="ECO:0000313" key="10">
    <source>
        <dbReference type="Proteomes" id="UP000426246"/>
    </source>
</evidence>
<dbReference type="InterPro" id="IPR000515">
    <property type="entry name" value="MetI-like"/>
</dbReference>
<evidence type="ECO:0000256" key="4">
    <source>
        <dbReference type="ARBA" id="ARBA00022692"/>
    </source>
</evidence>
<name>A0A6B8RFJ7_9BACL</name>
<comment type="similarity">
    <text evidence="7">Belongs to the binding-protein-dependent transport system permease family.</text>
</comment>
<comment type="subcellular location">
    <subcellularLocation>
        <location evidence="1 7">Cell membrane</location>
        <topology evidence="1 7">Multi-pass membrane protein</topology>
    </subcellularLocation>
</comment>
<dbReference type="GO" id="GO:0055085">
    <property type="term" value="P:transmembrane transport"/>
    <property type="evidence" value="ECO:0007669"/>
    <property type="project" value="InterPro"/>
</dbReference>
<dbReference type="InterPro" id="IPR035906">
    <property type="entry name" value="MetI-like_sf"/>
</dbReference>
<keyword evidence="5 7" id="KW-1133">Transmembrane helix</keyword>
<dbReference type="CDD" id="cd06261">
    <property type="entry name" value="TM_PBP2"/>
    <property type="match status" value="1"/>
</dbReference>
<reference evidence="10" key="1">
    <citation type="submission" date="2018-11" db="EMBL/GenBank/DDBJ databases">
        <title>Complete genome sequence of Paenibacillus sp. ML311-T8.</title>
        <authorList>
            <person name="Nam Y.-D."/>
            <person name="Kang J."/>
            <person name="Chung W.-H."/>
            <person name="Park Y.S."/>
        </authorList>
    </citation>
    <scope>NUCLEOTIDE SEQUENCE [LARGE SCALE GENOMIC DNA]</scope>
    <source>
        <strain evidence="10">ML311-T8</strain>
    </source>
</reference>
<evidence type="ECO:0000256" key="6">
    <source>
        <dbReference type="ARBA" id="ARBA00023136"/>
    </source>
</evidence>
<dbReference type="RefSeq" id="WP_155699898.1">
    <property type="nucleotide sequence ID" value="NZ_CP034235.1"/>
</dbReference>
<evidence type="ECO:0000259" key="8">
    <source>
        <dbReference type="PROSITE" id="PS50928"/>
    </source>
</evidence>
<keyword evidence="2 7" id="KW-0813">Transport</keyword>
<proteinExistence type="inferred from homology"/>
<dbReference type="Gene3D" id="1.10.3720.10">
    <property type="entry name" value="MetI-like"/>
    <property type="match status" value="1"/>
</dbReference>
<dbReference type="KEGG" id="ppsc:EHS13_08365"/>
<feature type="transmembrane region" description="Helical" evidence="7">
    <location>
        <begin position="232"/>
        <end position="257"/>
    </location>
</feature>
<keyword evidence="3" id="KW-1003">Cell membrane</keyword>
<feature type="transmembrane region" description="Helical" evidence="7">
    <location>
        <begin position="345"/>
        <end position="370"/>
    </location>
</feature>
<dbReference type="PANTHER" id="PTHR43744:SF12">
    <property type="entry name" value="ABC TRANSPORTER PERMEASE PROTEIN MG189-RELATED"/>
    <property type="match status" value="1"/>
</dbReference>
<evidence type="ECO:0000256" key="1">
    <source>
        <dbReference type="ARBA" id="ARBA00004651"/>
    </source>
</evidence>
<keyword evidence="6 7" id="KW-0472">Membrane</keyword>
<dbReference type="EMBL" id="CP034235">
    <property type="protein sequence ID" value="QGQ94889.1"/>
    <property type="molecule type" value="Genomic_DNA"/>
</dbReference>
<evidence type="ECO:0000256" key="3">
    <source>
        <dbReference type="ARBA" id="ARBA00022475"/>
    </source>
</evidence>
<dbReference type="PANTHER" id="PTHR43744">
    <property type="entry name" value="ABC TRANSPORTER PERMEASE PROTEIN MG189-RELATED-RELATED"/>
    <property type="match status" value="1"/>
</dbReference>
<feature type="transmembrane region" description="Helical" evidence="7">
    <location>
        <begin position="405"/>
        <end position="424"/>
    </location>
</feature>
<evidence type="ECO:0000256" key="2">
    <source>
        <dbReference type="ARBA" id="ARBA00022448"/>
    </source>
</evidence>
<sequence length="439" mass="49756">MKSNRIVEKGERRLTIVSFVVTIVFILLGLLPLLWLLLTSIMDSKSIESTTPKFIPKIPVSISITLDYSGQGEQEMGFYEKDAMKATWFPWMAHIRDNIGEIRITGIKDGIELYRSLTTSAEFYVGQPIIVPTQTFSDKIMKARLPRIKEKHLSSFSWYGQGKSIADSHAEYKLSNEPLSRDLQSFFDEKQLLDGKIVELKQSHNWLRLFDSFRSLNLLASEVAGSLGFYQYFLNSFIICAVVIAWQLSFGALSSYALSQLITNKKIKLVLLMYFLATIMIPGVSVLIPQYLLMQKLGLVDHLWAVILPHFAWGFIIFLFKGFFDQLPKELLQAARVDGASELRTFLRIVIPMSIPVFTIVAVLTFIPVWNDFLWPYVVTKSPHNWTYTVAMNDMQNGLNPRPNWISASGVISMLPLLLVFMGTQGAVEKGLNFSGVKG</sequence>
<keyword evidence="10" id="KW-1185">Reference proteome</keyword>
<dbReference type="Proteomes" id="UP000426246">
    <property type="component" value="Chromosome"/>
</dbReference>
<gene>
    <name evidence="9" type="ORF">EHS13_08365</name>
</gene>
<keyword evidence="4 7" id="KW-0812">Transmembrane</keyword>
<feature type="transmembrane region" description="Helical" evidence="7">
    <location>
        <begin position="269"/>
        <end position="291"/>
    </location>
</feature>
<feature type="transmembrane region" description="Helical" evidence="7">
    <location>
        <begin position="303"/>
        <end position="324"/>
    </location>
</feature>
<protein>
    <submittedName>
        <fullName evidence="9">Carbohydrate ABC transporter permease</fullName>
    </submittedName>
</protein>
<feature type="domain" description="ABC transmembrane type-1" evidence="8">
    <location>
        <begin position="233"/>
        <end position="424"/>
    </location>
</feature>
<dbReference type="SUPFAM" id="SSF161098">
    <property type="entry name" value="MetI-like"/>
    <property type="match status" value="1"/>
</dbReference>
<accession>A0A6B8RFJ7</accession>
<organism evidence="9 10">
    <name type="scientific">Paenibacillus psychroresistens</name>
    <dbReference type="NCBI Taxonomy" id="1778678"/>
    <lineage>
        <taxon>Bacteria</taxon>
        <taxon>Bacillati</taxon>
        <taxon>Bacillota</taxon>
        <taxon>Bacilli</taxon>
        <taxon>Bacillales</taxon>
        <taxon>Paenibacillaceae</taxon>
        <taxon>Paenibacillus</taxon>
    </lineage>
</organism>